<dbReference type="GO" id="GO:0000724">
    <property type="term" value="P:double-strand break repair via homologous recombination"/>
    <property type="evidence" value="ECO:0007669"/>
    <property type="project" value="UniProtKB-UniRule"/>
</dbReference>
<dbReference type="GO" id="GO:0003677">
    <property type="term" value="F:DNA binding"/>
    <property type="evidence" value="ECO:0007669"/>
    <property type="project" value="UniProtKB-UniRule"/>
</dbReference>
<evidence type="ECO:0000256" key="2">
    <source>
        <dbReference type="ARBA" id="ARBA00022723"/>
    </source>
</evidence>
<keyword evidence="10 15" id="KW-0238">DNA-binding</keyword>
<feature type="binding site" evidence="15">
    <location>
        <position position="1012"/>
    </location>
    <ligand>
        <name>Mg(2+)</name>
        <dbReference type="ChEBI" id="CHEBI:18420"/>
    </ligand>
</feature>
<feature type="region of interest" description="DNA-binding and helicase activity, interacts with RecC" evidence="15">
    <location>
        <begin position="1"/>
        <end position="919"/>
    </location>
</feature>
<name>A0A238HG01_9NEIS</name>
<dbReference type="GO" id="GO:0009338">
    <property type="term" value="C:exodeoxyribonuclease V complex"/>
    <property type="evidence" value="ECO:0007669"/>
    <property type="project" value="TreeGrafter"/>
</dbReference>
<comment type="catalytic activity">
    <reaction evidence="15">
        <text>Exonucleolytic cleavage (in the presence of ATP) in either 5'- to 3'- or 3'- to 5'-direction to yield 5'-phosphooligonucleotides.</text>
        <dbReference type="EC" id="3.1.11.5"/>
    </reaction>
</comment>
<dbReference type="NCBIfam" id="TIGR00609">
    <property type="entry name" value="recB"/>
    <property type="match status" value="1"/>
</dbReference>
<keyword evidence="2 15" id="KW-0479">Metal-binding</keyword>
<evidence type="ECO:0000313" key="20">
    <source>
        <dbReference type="EMBL" id="SNB63193.1"/>
    </source>
</evidence>
<evidence type="ECO:0000259" key="17">
    <source>
        <dbReference type="PROSITE" id="PS51198"/>
    </source>
</evidence>
<comment type="catalytic activity">
    <reaction evidence="13 15">
        <text>Couples ATP hydrolysis with the unwinding of duplex DNA by translocating in the 3'-5' direction.</text>
        <dbReference type="EC" id="5.6.2.4"/>
    </reaction>
</comment>
<feature type="binding site" evidence="16">
    <location>
        <begin position="20"/>
        <end position="27"/>
    </location>
    <ligand>
        <name>ATP</name>
        <dbReference type="ChEBI" id="CHEBI:30616"/>
    </ligand>
</feature>
<keyword evidence="1 15" id="KW-0540">Nuclease</keyword>
<dbReference type="HAMAP" id="MF_01485">
    <property type="entry name" value="RecB"/>
    <property type="match status" value="1"/>
</dbReference>
<dbReference type="InterPro" id="IPR000212">
    <property type="entry name" value="DNA_helicase_UvrD/REP"/>
</dbReference>
<feature type="region of interest" description="Nuclease activity, interacts with RecD and RecA" evidence="15">
    <location>
        <begin position="942"/>
        <end position="1226"/>
    </location>
</feature>
<keyword evidence="6 15" id="KW-0347">Helicase</keyword>
<sequence>MSNEFHPLKAPISQTNLIEASAGTGKTWNIAALFTRLIVLEKLSVDNVLVVTFTKAATAELKTRLRDRLDEALRVLLQTPNATENPETLLANCHNDPNDFLYQLLQQALEQEPDQTKIQLRLKAAISNFDNAAIYTIHGFCQRILQDFAFYCQVPFSIELDEDNAPNDPTFAQDYWRSQIAHHAQRADLVYHRNVSPQDMAKQLASFVGRPYLQFRQPENAFSLADAQDEFERAWQHTAPQFAALTDAFWALHPQLKYYDEAQYRDKFAKLTQFSGCPRASDLWAMFAIEVSEKDKATGITRKWIENPFSQFLLEKRTRSKQILDETQLNQVLLLGELLQCSLKVATAEDQELIRISHELAHYLREANEQNKKSSPTRQFDDLLLDVFAALQDNREHAQALANAIAQNWRVALIDEFQDTDPLQYNIFQAAFIQSAFRLPEKLRPTLFMVGDPKQAIYSFRGADIFAYLTAAQHAKNLYTLRTNHRSHRKLINSISALFAHPAPFVLPQIDYTPVNASREQNNLPQGNAAVRVSWLNDPDAPKTENSDVLTKRAAQWCADEIAQTLRTAAAGRFRLQTENGEKPLHAGQIAVLVRARKDGARVQQELKKHGVQSVLLSRDSIFGEEEALAIYALLGFFIQPQRVQQLNYVLSGCLFGYTAAQLTELNENEHTMTQWTDAATRAYEEWKINGVFTALQKFLAEHKTEQQLLAQGNDRTLTNLHQIMEILAAEDENGRTPVALYQWLGENIQAAKDGTAAAGNAILRLESDENLVKIVTMHASKGLQYPIVYCPFAWKSSDNNRQKWFIIHHENGSSELLHKDQIQDSDKAQIERERLSEDLRLLYVALTRAEEQLNIYMGSYRDSKHSPFAYLLGCQDTASKPDIYREKWQAFINQQNREETNFAWNAQFQPNPVLGSLKTQTQPENAAPTEYTAAQYAPRKYYFTTHTSFTSLSRQTERAHAAEQNAFDDELLPALDSSEQTPTVETAEPLSGCPNDISAFPQGAAAGVCLHEVLEKYCFAQSPESQAQRIGDVLEKHGFAAETWLPAVEQMIDDTRHTPLLPDLTLHSVSADKLLPEMGFLLHTNNFRLRDLQTWFVEQSGLPENMVQAAKKLSFRDVYGFVSGFIDMLAQSPSGKICVIDYKSNWLGESPDDYTPAVLNQVIAEHHYYLQALIYAIATARYLRSRNMQPETIFVRYLFLRGLNGINDNGVWIWDIPVSSLKKWL</sequence>
<evidence type="ECO:0000256" key="13">
    <source>
        <dbReference type="ARBA" id="ARBA00034617"/>
    </source>
</evidence>
<dbReference type="Gene3D" id="3.40.50.300">
    <property type="entry name" value="P-loop containing nucleotide triphosphate hydrolases"/>
    <property type="match status" value="2"/>
</dbReference>
<comment type="subunit">
    <text evidence="15">Heterotrimer of RecB, RecC and RecD. All subunits contribute to DNA-binding. Interacts with RecA.</text>
</comment>
<keyword evidence="8 15" id="KW-0067">ATP-binding</keyword>
<dbReference type="SUPFAM" id="SSF52540">
    <property type="entry name" value="P-loop containing nucleoside triphosphate hydrolases"/>
    <property type="match status" value="1"/>
</dbReference>
<dbReference type="InterPro" id="IPR011604">
    <property type="entry name" value="PDDEXK-like_dom_sf"/>
</dbReference>
<reference evidence="20 21" key="2">
    <citation type="submission" date="2017-06" db="EMBL/GenBank/DDBJ databases">
        <authorList>
            <person name="Kim H.J."/>
            <person name="Triplett B.A."/>
        </authorList>
    </citation>
    <scope>NUCLEOTIDE SEQUENCE [LARGE SCALE GENOMIC DNA]</scope>
    <source>
        <strain evidence="20">Kingella_eburonensis</strain>
    </source>
</reference>
<dbReference type="Gene3D" id="3.90.320.10">
    <property type="match status" value="1"/>
</dbReference>
<evidence type="ECO:0000259" key="18">
    <source>
        <dbReference type="PROSITE" id="PS51217"/>
    </source>
</evidence>
<evidence type="ECO:0000256" key="12">
    <source>
        <dbReference type="ARBA" id="ARBA00023235"/>
    </source>
</evidence>
<evidence type="ECO:0000256" key="14">
    <source>
        <dbReference type="ARBA" id="ARBA00048988"/>
    </source>
</evidence>
<feature type="binding site" evidence="15">
    <location>
        <position position="1142"/>
    </location>
    <ligand>
        <name>Mg(2+)</name>
        <dbReference type="ChEBI" id="CHEBI:18420"/>
    </ligand>
</feature>
<dbReference type="PROSITE" id="PS51217">
    <property type="entry name" value="UVRD_HELICASE_CTER"/>
    <property type="match status" value="1"/>
</dbReference>
<dbReference type="PANTHER" id="PTHR11070">
    <property type="entry name" value="UVRD / RECB / PCRA DNA HELICASE FAMILY MEMBER"/>
    <property type="match status" value="1"/>
</dbReference>
<comment type="miscellaneous">
    <text evidence="15">In the RecBCD complex, RecB has a slow 3'-5' helicase, an exonuclease activity and loads RecA onto ssDNA, RecD has a fast 5'-3' helicase activity, while RecC stimulates the ATPase and processivity of the RecB helicase and contributes to recognition of the Chi site.</text>
</comment>
<keyword evidence="9 15" id="KW-0460">Magnesium</keyword>
<dbReference type="OrthoDB" id="5905204at2"/>
<comment type="cofactor">
    <cofactor evidence="15">
        <name>Mg(2+)</name>
        <dbReference type="ChEBI" id="CHEBI:18420"/>
    </cofactor>
    <text evidence="15">Binds 1 Mg(2+) ion per subunit.</text>
</comment>
<keyword evidence="12 15" id="KW-0413">Isomerase</keyword>
<dbReference type="GO" id="GO:0005524">
    <property type="term" value="F:ATP binding"/>
    <property type="evidence" value="ECO:0007669"/>
    <property type="project" value="UniProtKB-UniRule"/>
</dbReference>
<dbReference type="GO" id="GO:0043138">
    <property type="term" value="F:3'-5' DNA helicase activity"/>
    <property type="evidence" value="ECO:0007669"/>
    <property type="project" value="UniProtKB-UniRule"/>
</dbReference>
<feature type="binding site" evidence="15">
    <location>
        <position position="1128"/>
    </location>
    <ligand>
        <name>Mg(2+)</name>
        <dbReference type="ChEBI" id="CHEBI:18420"/>
    </ligand>
</feature>
<keyword evidence="5 15" id="KW-0378">Hydrolase</keyword>
<dbReference type="SUPFAM" id="SSF52980">
    <property type="entry name" value="Restriction endonuclease-like"/>
    <property type="match status" value="1"/>
</dbReference>
<dbReference type="Proteomes" id="UP000215450">
    <property type="component" value="Unassembled WGS sequence"/>
</dbReference>
<dbReference type="Pfam" id="PF00580">
    <property type="entry name" value="UvrD-helicase"/>
    <property type="match status" value="1"/>
</dbReference>
<keyword evidence="11 15" id="KW-0234">DNA repair</keyword>
<dbReference type="InterPro" id="IPR011335">
    <property type="entry name" value="Restrct_endonuc-II-like"/>
</dbReference>
<dbReference type="Gene3D" id="1.10.486.10">
    <property type="entry name" value="PCRA, domain 4"/>
    <property type="match status" value="1"/>
</dbReference>
<dbReference type="GO" id="GO:0005829">
    <property type="term" value="C:cytosol"/>
    <property type="evidence" value="ECO:0007669"/>
    <property type="project" value="TreeGrafter"/>
</dbReference>
<dbReference type="Gene3D" id="1.10.3170.10">
    <property type="entry name" value="Recbcd, chain B, domain 2"/>
    <property type="match status" value="1"/>
</dbReference>
<reference evidence="19" key="1">
    <citation type="submission" date="2017-05" db="EMBL/GenBank/DDBJ databases">
        <authorList>
            <person name="Song R."/>
            <person name="Chenine A.L."/>
            <person name="Ruprecht R.M."/>
        </authorList>
    </citation>
    <scope>NUCLEOTIDE SEQUENCE</scope>
    <source>
        <strain evidence="19">Kingella_eburonensis</strain>
    </source>
</reference>
<dbReference type="RefSeq" id="WP_095062278.1">
    <property type="nucleotide sequence ID" value="NZ_FXUV02000017.1"/>
</dbReference>
<keyword evidence="3 15" id="KW-0547">Nucleotide-binding</keyword>
<dbReference type="Pfam" id="PF13361">
    <property type="entry name" value="UvrD_C"/>
    <property type="match status" value="1"/>
</dbReference>
<evidence type="ECO:0000256" key="8">
    <source>
        <dbReference type="ARBA" id="ARBA00022840"/>
    </source>
</evidence>
<keyword evidence="21" id="KW-1185">Reference proteome</keyword>
<evidence type="ECO:0000256" key="7">
    <source>
        <dbReference type="ARBA" id="ARBA00022839"/>
    </source>
</evidence>
<evidence type="ECO:0000256" key="5">
    <source>
        <dbReference type="ARBA" id="ARBA00022801"/>
    </source>
</evidence>
<dbReference type="PROSITE" id="PS51198">
    <property type="entry name" value="UVRD_HELICASE_ATP_BIND"/>
    <property type="match status" value="1"/>
</dbReference>
<dbReference type="PANTHER" id="PTHR11070:SF23">
    <property type="entry name" value="RECBCD ENZYME SUBUNIT RECB"/>
    <property type="match status" value="1"/>
</dbReference>
<evidence type="ECO:0000256" key="9">
    <source>
        <dbReference type="ARBA" id="ARBA00022842"/>
    </source>
</evidence>
<dbReference type="CDD" id="cd22352">
    <property type="entry name" value="RecB_C-like"/>
    <property type="match status" value="1"/>
</dbReference>
<evidence type="ECO:0000313" key="19">
    <source>
        <dbReference type="EMBL" id="SMQ12116.1"/>
    </source>
</evidence>
<dbReference type="EMBL" id="FXUV02000017">
    <property type="protein sequence ID" value="SNB63193.1"/>
    <property type="molecule type" value="Genomic_DNA"/>
</dbReference>
<gene>
    <name evidence="15 19" type="primary">recB</name>
    <name evidence="20" type="ORF">KEBURONENSIS_01050</name>
    <name evidence="19" type="ORF">KEBURONENSIS_01126</name>
</gene>
<organism evidence="19">
    <name type="scientific">Kingella negevensis</name>
    <dbReference type="NCBI Taxonomy" id="1522312"/>
    <lineage>
        <taxon>Bacteria</taxon>
        <taxon>Pseudomonadati</taxon>
        <taxon>Pseudomonadota</taxon>
        <taxon>Betaproteobacteria</taxon>
        <taxon>Neisseriales</taxon>
        <taxon>Neisseriaceae</taxon>
        <taxon>Kingella</taxon>
    </lineage>
</organism>
<proteinExistence type="inferred from homology"/>
<evidence type="ECO:0000313" key="21">
    <source>
        <dbReference type="Proteomes" id="UP000215450"/>
    </source>
</evidence>
<feature type="domain" description="UvrD-like helicase ATP-binding" evidence="17">
    <location>
        <begin position="1"/>
        <end position="488"/>
    </location>
</feature>
<evidence type="ECO:0000256" key="6">
    <source>
        <dbReference type="ARBA" id="ARBA00022806"/>
    </source>
</evidence>
<comment type="catalytic activity">
    <reaction evidence="14 15">
        <text>ATP + H2O = ADP + phosphate + H(+)</text>
        <dbReference type="Rhea" id="RHEA:13065"/>
        <dbReference type="ChEBI" id="CHEBI:15377"/>
        <dbReference type="ChEBI" id="CHEBI:15378"/>
        <dbReference type="ChEBI" id="CHEBI:30616"/>
        <dbReference type="ChEBI" id="CHEBI:43474"/>
        <dbReference type="ChEBI" id="CHEBI:456216"/>
        <dbReference type="EC" id="5.6.2.4"/>
    </reaction>
</comment>
<dbReference type="EC" id="5.6.2.4" evidence="15"/>
<comment type="domain">
    <text evidence="15">The N-terminal DNA-binding domain is a ssDNA-dependent ATPase and has ATP-dependent 3'-5' helicase function. This domain interacts with RecC.</text>
</comment>
<dbReference type="InterPro" id="IPR004586">
    <property type="entry name" value="RecB"/>
</dbReference>
<feature type="domain" description="UvrD-like helicase C-terminal" evidence="18">
    <location>
        <begin position="515"/>
        <end position="783"/>
    </location>
</feature>
<keyword evidence="4 15" id="KW-0227">DNA damage</keyword>
<evidence type="ECO:0000256" key="10">
    <source>
        <dbReference type="ARBA" id="ARBA00023125"/>
    </source>
</evidence>
<dbReference type="EC" id="3.1.11.5" evidence="15"/>
<comment type="similarity">
    <text evidence="15">Belongs to the helicase family. UvrD subfamily.</text>
</comment>
<dbReference type="InterPro" id="IPR014017">
    <property type="entry name" value="DNA_helicase_UvrD-like_C"/>
</dbReference>
<protein>
    <recommendedName>
        <fullName evidence="15">RecBCD enzyme subunit RecB</fullName>
        <ecNumber evidence="15">3.1.11.5</ecNumber>
        <ecNumber evidence="15">5.6.2.4</ecNumber>
    </recommendedName>
    <alternativeName>
        <fullName evidence="15">DNA 3'-5' helicase subunit RecB</fullName>
    </alternativeName>
    <alternativeName>
        <fullName evidence="15">Exonuclease V subunit RecB</fullName>
        <shortName evidence="15">ExoV subunit RecB</shortName>
    </alternativeName>
    <alternativeName>
        <fullName evidence="15">Helicase/nuclease RecBCD subunit RecB</fullName>
    </alternativeName>
</protein>
<dbReference type="STRING" id="1522312.GCA_900177895_01537"/>
<dbReference type="InterPro" id="IPR014016">
    <property type="entry name" value="UvrD-like_ATP-bd"/>
</dbReference>
<evidence type="ECO:0000256" key="11">
    <source>
        <dbReference type="ARBA" id="ARBA00023204"/>
    </source>
</evidence>
<dbReference type="GO" id="GO:0000287">
    <property type="term" value="F:magnesium ion binding"/>
    <property type="evidence" value="ECO:0007669"/>
    <property type="project" value="UniProtKB-UniRule"/>
</dbReference>
<evidence type="ECO:0000256" key="16">
    <source>
        <dbReference type="PROSITE-ProRule" id="PRU00560"/>
    </source>
</evidence>
<dbReference type="InterPro" id="IPR027417">
    <property type="entry name" value="P-loop_NTPase"/>
</dbReference>
<evidence type="ECO:0000256" key="4">
    <source>
        <dbReference type="ARBA" id="ARBA00022763"/>
    </source>
</evidence>
<dbReference type="EMBL" id="FXUV01000015">
    <property type="protein sequence ID" value="SMQ12116.1"/>
    <property type="molecule type" value="Genomic_DNA"/>
</dbReference>
<evidence type="ECO:0000256" key="1">
    <source>
        <dbReference type="ARBA" id="ARBA00022722"/>
    </source>
</evidence>
<keyword evidence="7 15" id="KW-0269">Exonuclease</keyword>
<evidence type="ECO:0000256" key="15">
    <source>
        <dbReference type="HAMAP-Rule" id="MF_01485"/>
    </source>
</evidence>
<dbReference type="GO" id="GO:0008854">
    <property type="term" value="F:exodeoxyribonuclease V activity"/>
    <property type="evidence" value="ECO:0007669"/>
    <property type="project" value="UniProtKB-EC"/>
</dbReference>
<comment type="function">
    <text evidence="15">A helicase/nuclease that prepares dsDNA breaks (DSB) for recombinational DNA repair. Binds to DSBs and unwinds DNA via a highly rapid and processive ATP-dependent bidirectional helicase activity. Unwinds dsDNA until it encounters a Chi (crossover hotspot instigator) sequence from the 3' direction. Cuts ssDNA a few nucleotides 3' to the Chi site. The properties and activities of the enzyme are changed at Chi. The Chi-altered holoenzyme produces a long 3'-ssDNA overhang and facilitates RecA-binding to the ssDNA for homologous DNA recombination and repair. Holoenzyme degrades any linearized DNA that is unable to undergo homologous recombination. In the holoenzyme this subunit contributes ATPase, 3'-5' helicase, exonuclease activity and loads RecA onto ssDNA.</text>
</comment>
<accession>A0A238HG01</accession>
<feature type="active site" description="For nuclease activity" evidence="15">
    <location>
        <position position="1142"/>
    </location>
</feature>
<comment type="domain">
    <text evidence="15">The C-terminal domain has nuclease activity and interacts with RecD. It interacts with RecA, facilitating its loading onto ssDNA.</text>
</comment>
<evidence type="ECO:0000256" key="3">
    <source>
        <dbReference type="ARBA" id="ARBA00022741"/>
    </source>
</evidence>
<dbReference type="AlphaFoldDB" id="A0A238HG01"/>